<protein>
    <submittedName>
        <fullName evidence="2">Endonuclease/exonuclease/phosphatase family metal-dependent hydrolase</fullName>
    </submittedName>
</protein>
<keyword evidence="3" id="KW-1185">Reference proteome</keyword>
<accession>A0A6I7HJH2</accession>
<keyword evidence="2" id="KW-0540">Nuclease</keyword>
<dbReference type="PANTHER" id="PTHR42834:SF1">
    <property type="entry name" value="ENDONUCLEASE_EXONUCLEASE_PHOSPHATASE FAMILY PROTEIN (AFU_ORTHOLOGUE AFUA_3G09210)"/>
    <property type="match status" value="1"/>
</dbReference>
<sequence>MVVVSTFNVENLFSRPKVLNMADHAQAAEILRRVNRFSELLDMRNYRPYADEIRTLYVALKDYLAINIRSSRVGRNILTADGDLIAKGREDWDGFVDLKRERFSEEQIQFTGKVIKEVKPDIQCFVEVESAGTLARFNTDILNSWFKDKIVVDGNDPRGIDVALASRALYPIRTVKTNVFARDSEGIIFSRDCLEVEIDIDGRSLFVLVNHFKAKDATPAVSDHKRMRQAKAVAQILRTRYDLSKDLVLVAGDFNDEPDSGPLEPLLAAPELTNVLDVLDWPQDDRWTYYYGKKHERNAIDYILVSDALKPLVKRAGFERRGIAGLDEITGGAESSFPGITSWKLAASDHAALWVELDL</sequence>
<feature type="domain" description="Endonuclease/exonuclease/phosphatase" evidence="1">
    <location>
        <begin position="107"/>
        <end position="309"/>
    </location>
</feature>
<keyword evidence="2" id="KW-0255">Endonuclease</keyword>
<dbReference type="EMBL" id="QPIX01000010">
    <property type="protein sequence ID" value="RCW21553.1"/>
    <property type="molecule type" value="Genomic_DNA"/>
</dbReference>
<dbReference type="AlphaFoldDB" id="A0A6I7HJH2"/>
<dbReference type="Pfam" id="PF19580">
    <property type="entry name" value="Exo_endo_phos_3"/>
    <property type="match status" value="1"/>
</dbReference>
<dbReference type="Proteomes" id="UP000252582">
    <property type="component" value="Unassembled WGS sequence"/>
</dbReference>
<dbReference type="InterPro" id="IPR005135">
    <property type="entry name" value="Endo/exonuclease/phosphatase"/>
</dbReference>
<name>A0A6I7HJH2_9HYPH</name>
<keyword evidence="2" id="KW-0269">Exonuclease</keyword>
<dbReference type="PANTHER" id="PTHR42834">
    <property type="entry name" value="ENDONUCLEASE/EXONUCLEASE/PHOSPHATASE FAMILY PROTEIN (AFU_ORTHOLOGUE AFUA_3G09210)"/>
    <property type="match status" value="1"/>
</dbReference>
<comment type="caution">
    <text evidence="2">The sequence shown here is derived from an EMBL/GenBank/DDBJ whole genome shotgun (WGS) entry which is preliminary data.</text>
</comment>
<gene>
    <name evidence="2" type="ORF">DFR48_110142</name>
</gene>
<dbReference type="SUPFAM" id="SSF56219">
    <property type="entry name" value="DNase I-like"/>
    <property type="match status" value="1"/>
</dbReference>
<dbReference type="InterPro" id="IPR036691">
    <property type="entry name" value="Endo/exonu/phosph_ase_sf"/>
</dbReference>
<dbReference type="GO" id="GO:0004519">
    <property type="term" value="F:endonuclease activity"/>
    <property type="evidence" value="ECO:0007669"/>
    <property type="project" value="UniProtKB-KW"/>
</dbReference>
<evidence type="ECO:0000259" key="1">
    <source>
        <dbReference type="Pfam" id="PF19580"/>
    </source>
</evidence>
<keyword evidence="2" id="KW-0378">Hydrolase</keyword>
<proteinExistence type="predicted"/>
<dbReference type="GO" id="GO:0004527">
    <property type="term" value="F:exonuclease activity"/>
    <property type="evidence" value="ECO:0007669"/>
    <property type="project" value="UniProtKB-KW"/>
</dbReference>
<reference evidence="2 3" key="1">
    <citation type="submission" date="2018-07" db="EMBL/GenBank/DDBJ databases">
        <title>Genomic Encyclopedia of Type Strains, Phase IV (KMG-IV): sequencing the most valuable type-strain genomes for metagenomic binning, comparative biology and taxonomic classification.</title>
        <authorList>
            <person name="Goeker M."/>
        </authorList>
    </citation>
    <scope>NUCLEOTIDE SEQUENCE [LARGE SCALE GENOMIC DNA]</scope>
    <source>
        <strain evidence="2 3">DSM 25528</strain>
    </source>
</reference>
<dbReference type="Gene3D" id="3.60.10.10">
    <property type="entry name" value="Endonuclease/exonuclease/phosphatase"/>
    <property type="match status" value="1"/>
</dbReference>
<evidence type="ECO:0000313" key="3">
    <source>
        <dbReference type="Proteomes" id="UP000252582"/>
    </source>
</evidence>
<evidence type="ECO:0000313" key="2">
    <source>
        <dbReference type="EMBL" id="RCW21553.1"/>
    </source>
</evidence>
<organism evidence="2 3">
    <name type="scientific">Ciceribacter lividus</name>
    <dbReference type="NCBI Taxonomy" id="1197950"/>
    <lineage>
        <taxon>Bacteria</taxon>
        <taxon>Pseudomonadati</taxon>
        <taxon>Pseudomonadota</taxon>
        <taxon>Alphaproteobacteria</taxon>
        <taxon>Hyphomicrobiales</taxon>
        <taxon>Rhizobiaceae</taxon>
        <taxon>Ciceribacter</taxon>
    </lineage>
</organism>
<dbReference type="RefSeq" id="WP_114364499.1">
    <property type="nucleotide sequence ID" value="NZ_QPIX01000010.1"/>
</dbReference>